<sequence length="210" mass="22600">MNARLLTDQGSQLAGIVLLHMDQFFSLGRLFAQKLIGQGPYIAEDQRAVALAAFLVQKRDGFLQRAIVRPPADQQHLRVAVAQQFRLLQVTFEQFQLAHALVHHADAGLAVLDDLAVLIMLVAVGGYKALAGAGELAGRYAVFRVAVARVIAVCGHVLGHEYLRLCGIGHRDGGRGIGQVLVAQQDHRDLVLLRQVKGADGLPVGVLVVA</sequence>
<gene>
    <name evidence="1" type="ORF">SDC9_102138</name>
</gene>
<proteinExistence type="predicted"/>
<dbReference type="AlphaFoldDB" id="A0A645B0R3"/>
<reference evidence="1" key="1">
    <citation type="submission" date="2019-08" db="EMBL/GenBank/DDBJ databases">
        <authorList>
            <person name="Kucharzyk K."/>
            <person name="Murdoch R.W."/>
            <person name="Higgins S."/>
            <person name="Loffler F."/>
        </authorList>
    </citation>
    <scope>NUCLEOTIDE SEQUENCE</scope>
</reference>
<accession>A0A645B0R3</accession>
<comment type="caution">
    <text evidence="1">The sequence shown here is derived from an EMBL/GenBank/DDBJ whole genome shotgun (WGS) entry which is preliminary data.</text>
</comment>
<evidence type="ECO:0000313" key="1">
    <source>
        <dbReference type="EMBL" id="MPM55344.1"/>
    </source>
</evidence>
<dbReference type="EMBL" id="VSSQ01015232">
    <property type="protein sequence ID" value="MPM55344.1"/>
    <property type="molecule type" value="Genomic_DNA"/>
</dbReference>
<protein>
    <submittedName>
        <fullName evidence="1">Uncharacterized protein</fullName>
    </submittedName>
</protein>
<name>A0A645B0R3_9ZZZZ</name>
<organism evidence="1">
    <name type="scientific">bioreactor metagenome</name>
    <dbReference type="NCBI Taxonomy" id="1076179"/>
    <lineage>
        <taxon>unclassified sequences</taxon>
        <taxon>metagenomes</taxon>
        <taxon>ecological metagenomes</taxon>
    </lineage>
</organism>